<feature type="region of interest" description="Disordered" evidence="1">
    <location>
        <begin position="507"/>
        <end position="563"/>
    </location>
</feature>
<dbReference type="EMBL" id="JAROKS010000026">
    <property type="protein sequence ID" value="KAK1785290.1"/>
    <property type="molecule type" value="Genomic_DNA"/>
</dbReference>
<feature type="compositionally biased region" description="Pro residues" evidence="1">
    <location>
        <begin position="534"/>
        <end position="547"/>
    </location>
</feature>
<feature type="chain" id="PRO_5041923549" evidence="3">
    <location>
        <begin position="20"/>
        <end position="574"/>
    </location>
</feature>
<organism evidence="4 5">
    <name type="scientific">Electrophorus voltai</name>
    <dbReference type="NCBI Taxonomy" id="2609070"/>
    <lineage>
        <taxon>Eukaryota</taxon>
        <taxon>Metazoa</taxon>
        <taxon>Chordata</taxon>
        <taxon>Craniata</taxon>
        <taxon>Vertebrata</taxon>
        <taxon>Euteleostomi</taxon>
        <taxon>Actinopterygii</taxon>
        <taxon>Neopterygii</taxon>
        <taxon>Teleostei</taxon>
        <taxon>Ostariophysi</taxon>
        <taxon>Gymnotiformes</taxon>
        <taxon>Gymnotoidei</taxon>
        <taxon>Gymnotidae</taxon>
        <taxon>Electrophorus</taxon>
    </lineage>
</organism>
<keyword evidence="3" id="KW-0732">Signal</keyword>
<feature type="signal peptide" evidence="3">
    <location>
        <begin position="1"/>
        <end position="19"/>
    </location>
</feature>
<evidence type="ECO:0000256" key="1">
    <source>
        <dbReference type="SAM" id="MobiDB-lite"/>
    </source>
</evidence>
<keyword evidence="2" id="KW-0812">Transmembrane</keyword>
<protein>
    <submittedName>
        <fullName evidence="4">Uncharacterized protein</fullName>
    </submittedName>
</protein>
<feature type="compositionally biased region" description="Polar residues" evidence="1">
    <location>
        <begin position="548"/>
        <end position="563"/>
    </location>
</feature>
<evidence type="ECO:0000313" key="5">
    <source>
        <dbReference type="Proteomes" id="UP001239994"/>
    </source>
</evidence>
<sequence length="574" mass="62622">MHWRCWPGWLRCLAPLAAAWSVVQLEAPLHPSVGLMEAMWRLCLAGVLWTGLGLVAALARLLLRHAARPQREMVSQNVEESMRKTGQSQQECLISEHKAGRLVAVASALLDGLVVSVLQEPLSEPSLSQLRGLLVRLEAVSQAVSEGGLPDWPPLKVSEKEQEEEARMSEEQSLLVARARHICTYLQDRVRALSSFLQVQAKYCACVADIQQGLQEHWEQLETLHSKVTLQPQAAGDPSDPGDPRTVLTCTQFGLSHSCVVDQSNGYRAGETPASDFHLVNGYVPAGIPALCCLLYELKEEQERLAGSVGLTLGPVWIKDFLQCNTEQFEKVYKDFTCLEQQMQTFVLHLRGLQASAQERDMSTDARHLNVAPPTALCSAPTYRAAGPGPFTDPEPLPRTRSAVSAMDCLCGFRRRRPKTLVLVARGPGTQEECSCVNVQTLKRKEQMETISTMAARLCAGELPDSLPLLVWSGALSDSQTTCINPVRLGPGAELCQTGLSVPWTGSPYPASQSKRADSCRPLRSSAPHRGPLPGGPPFCAPPPPADQPSNRSPALECTSRQNPSTVVIIQPFT</sequence>
<evidence type="ECO:0000313" key="4">
    <source>
        <dbReference type="EMBL" id="KAK1785290.1"/>
    </source>
</evidence>
<proteinExistence type="predicted"/>
<name>A0AAD8YQ47_9TELE</name>
<accession>A0AAD8YQ47</accession>
<gene>
    <name evidence="4" type="ORF">P4O66_018687</name>
</gene>
<evidence type="ECO:0000256" key="2">
    <source>
        <dbReference type="SAM" id="Phobius"/>
    </source>
</evidence>
<keyword evidence="5" id="KW-1185">Reference proteome</keyword>
<comment type="caution">
    <text evidence="4">The sequence shown here is derived from an EMBL/GenBank/DDBJ whole genome shotgun (WGS) entry which is preliminary data.</text>
</comment>
<keyword evidence="2" id="KW-1133">Transmembrane helix</keyword>
<dbReference type="Proteomes" id="UP001239994">
    <property type="component" value="Unassembled WGS sequence"/>
</dbReference>
<reference evidence="4" key="1">
    <citation type="submission" date="2023-03" db="EMBL/GenBank/DDBJ databases">
        <title>Electrophorus voltai genome.</title>
        <authorList>
            <person name="Bian C."/>
        </authorList>
    </citation>
    <scope>NUCLEOTIDE SEQUENCE</scope>
    <source>
        <strain evidence="4">CB-2022</strain>
        <tissue evidence="4">Muscle</tissue>
    </source>
</reference>
<dbReference type="AlphaFoldDB" id="A0AAD8YQ47"/>
<feature type="transmembrane region" description="Helical" evidence="2">
    <location>
        <begin position="38"/>
        <end position="63"/>
    </location>
</feature>
<keyword evidence="2" id="KW-0472">Membrane</keyword>
<evidence type="ECO:0000256" key="3">
    <source>
        <dbReference type="SAM" id="SignalP"/>
    </source>
</evidence>